<dbReference type="GO" id="GO:0043171">
    <property type="term" value="P:peptide catabolic process"/>
    <property type="evidence" value="ECO:0007669"/>
    <property type="project" value="TreeGrafter"/>
</dbReference>
<comment type="cofactor">
    <cofactor evidence="2">
        <name>Zn(2+)</name>
        <dbReference type="ChEBI" id="CHEBI:29105"/>
    </cofactor>
</comment>
<dbReference type="RefSeq" id="WP_120275309.1">
    <property type="nucleotide sequence ID" value="NZ_RAPN01000005.1"/>
</dbReference>
<dbReference type="InterPro" id="IPR014782">
    <property type="entry name" value="Peptidase_M1_dom"/>
</dbReference>
<evidence type="ECO:0000256" key="8">
    <source>
        <dbReference type="ARBA" id="ARBA00022723"/>
    </source>
</evidence>
<comment type="caution">
    <text evidence="15">The sequence shown here is derived from an EMBL/GenBank/DDBJ whole genome shotgun (WGS) entry which is preliminary data.</text>
</comment>
<evidence type="ECO:0000256" key="1">
    <source>
        <dbReference type="ARBA" id="ARBA00000098"/>
    </source>
</evidence>
<evidence type="ECO:0000256" key="12">
    <source>
        <dbReference type="SAM" id="SignalP"/>
    </source>
</evidence>
<evidence type="ECO:0000256" key="3">
    <source>
        <dbReference type="ARBA" id="ARBA00010136"/>
    </source>
</evidence>
<name>A0A419VV06_9BACT</name>
<dbReference type="AlphaFoldDB" id="A0A419VV06"/>
<dbReference type="Gene3D" id="2.60.40.1730">
    <property type="entry name" value="tricorn interacting facor f3 domain"/>
    <property type="match status" value="1"/>
</dbReference>
<dbReference type="InterPro" id="IPR001930">
    <property type="entry name" value="Peptidase_M1"/>
</dbReference>
<evidence type="ECO:0000256" key="9">
    <source>
        <dbReference type="ARBA" id="ARBA00022801"/>
    </source>
</evidence>
<accession>A0A419VV06</accession>
<evidence type="ECO:0000259" key="14">
    <source>
        <dbReference type="Pfam" id="PF17900"/>
    </source>
</evidence>
<dbReference type="PANTHER" id="PTHR11533:SF174">
    <property type="entry name" value="PUROMYCIN-SENSITIVE AMINOPEPTIDASE-RELATED"/>
    <property type="match status" value="1"/>
</dbReference>
<proteinExistence type="inferred from homology"/>
<protein>
    <recommendedName>
        <fullName evidence="5">Aminopeptidase N</fullName>
        <ecNumber evidence="4">3.4.11.2</ecNumber>
    </recommendedName>
</protein>
<dbReference type="GO" id="GO:0005615">
    <property type="term" value="C:extracellular space"/>
    <property type="evidence" value="ECO:0007669"/>
    <property type="project" value="TreeGrafter"/>
</dbReference>
<dbReference type="GO" id="GO:0016285">
    <property type="term" value="F:alanyl aminopeptidase activity"/>
    <property type="evidence" value="ECO:0007669"/>
    <property type="project" value="UniProtKB-EC"/>
</dbReference>
<dbReference type="InterPro" id="IPR050344">
    <property type="entry name" value="Peptidase_M1_aminopeptidases"/>
</dbReference>
<feature type="chain" id="PRO_5019095511" description="Aminopeptidase N" evidence="12">
    <location>
        <begin position="21"/>
        <end position="830"/>
    </location>
</feature>
<evidence type="ECO:0000313" key="16">
    <source>
        <dbReference type="Proteomes" id="UP000283387"/>
    </source>
</evidence>
<dbReference type="Pfam" id="PF17900">
    <property type="entry name" value="Peptidase_M1_N"/>
    <property type="match status" value="1"/>
</dbReference>
<keyword evidence="7" id="KW-0645">Protease</keyword>
<dbReference type="GO" id="GO:0016020">
    <property type="term" value="C:membrane"/>
    <property type="evidence" value="ECO:0007669"/>
    <property type="project" value="TreeGrafter"/>
</dbReference>
<dbReference type="InterPro" id="IPR027268">
    <property type="entry name" value="Peptidase_M4/M1_CTD_sf"/>
</dbReference>
<dbReference type="InterPro" id="IPR045357">
    <property type="entry name" value="Aminopeptidase_N-like_N"/>
</dbReference>
<dbReference type="Gene3D" id="1.25.10.10">
    <property type="entry name" value="Leucine-rich Repeat Variant"/>
    <property type="match status" value="1"/>
</dbReference>
<keyword evidence="10" id="KW-0862">Zinc</keyword>
<dbReference type="PANTHER" id="PTHR11533">
    <property type="entry name" value="PROTEASE M1 ZINC METALLOPROTEASE"/>
    <property type="match status" value="1"/>
</dbReference>
<dbReference type="InterPro" id="IPR011989">
    <property type="entry name" value="ARM-like"/>
</dbReference>
<evidence type="ECO:0000313" key="15">
    <source>
        <dbReference type="EMBL" id="RKD85989.1"/>
    </source>
</evidence>
<evidence type="ECO:0000256" key="7">
    <source>
        <dbReference type="ARBA" id="ARBA00022670"/>
    </source>
</evidence>
<evidence type="ECO:0000256" key="11">
    <source>
        <dbReference type="ARBA" id="ARBA00023049"/>
    </source>
</evidence>
<evidence type="ECO:0000256" key="4">
    <source>
        <dbReference type="ARBA" id="ARBA00012564"/>
    </source>
</evidence>
<evidence type="ECO:0000259" key="13">
    <source>
        <dbReference type="Pfam" id="PF01433"/>
    </source>
</evidence>
<evidence type="ECO:0000256" key="2">
    <source>
        <dbReference type="ARBA" id="ARBA00001947"/>
    </source>
</evidence>
<organism evidence="15 16">
    <name type="scientific">Mangrovibacterium diazotrophicum</name>
    <dbReference type="NCBI Taxonomy" id="1261403"/>
    <lineage>
        <taxon>Bacteria</taxon>
        <taxon>Pseudomonadati</taxon>
        <taxon>Bacteroidota</taxon>
        <taxon>Bacteroidia</taxon>
        <taxon>Marinilabiliales</taxon>
        <taxon>Prolixibacteraceae</taxon>
        <taxon>Mangrovibacterium</taxon>
    </lineage>
</organism>
<keyword evidence="8" id="KW-0479">Metal-binding</keyword>
<evidence type="ECO:0000256" key="10">
    <source>
        <dbReference type="ARBA" id="ARBA00022833"/>
    </source>
</evidence>
<dbReference type="EMBL" id="RAPN01000005">
    <property type="protein sequence ID" value="RKD85989.1"/>
    <property type="molecule type" value="Genomic_DNA"/>
</dbReference>
<dbReference type="GO" id="GO:0006508">
    <property type="term" value="P:proteolysis"/>
    <property type="evidence" value="ECO:0007669"/>
    <property type="project" value="UniProtKB-KW"/>
</dbReference>
<dbReference type="PRINTS" id="PR00756">
    <property type="entry name" value="ALADIPTASE"/>
</dbReference>
<keyword evidence="16" id="KW-1185">Reference proteome</keyword>
<dbReference type="CDD" id="cd09603">
    <property type="entry name" value="M1_APN_like"/>
    <property type="match status" value="1"/>
</dbReference>
<reference evidence="15 16" key="1">
    <citation type="submission" date="2018-09" db="EMBL/GenBank/DDBJ databases">
        <title>Genomic Encyclopedia of Archaeal and Bacterial Type Strains, Phase II (KMG-II): from individual species to whole genera.</title>
        <authorList>
            <person name="Goeker M."/>
        </authorList>
    </citation>
    <scope>NUCLEOTIDE SEQUENCE [LARGE SCALE GENOMIC DNA]</scope>
    <source>
        <strain evidence="15 16">DSM 27148</strain>
    </source>
</reference>
<dbReference type="InterPro" id="IPR016024">
    <property type="entry name" value="ARM-type_fold"/>
</dbReference>
<dbReference type="EC" id="3.4.11.2" evidence="4"/>
<keyword evidence="11" id="KW-0482">Metalloprotease</keyword>
<comment type="catalytic activity">
    <reaction evidence="1">
        <text>Release of an N-terminal amino acid, Xaa-|-Yaa- from a peptide, amide or arylamide. Xaa is preferably Ala, but may be most amino acids including Pro (slow action). When a terminal hydrophobic residue is followed by a prolyl residue, the two may be released as an intact Xaa-Pro dipeptide.</text>
        <dbReference type="EC" id="3.4.11.2"/>
    </reaction>
</comment>
<dbReference type="GO" id="GO:0008270">
    <property type="term" value="F:zinc ion binding"/>
    <property type="evidence" value="ECO:0007669"/>
    <property type="project" value="InterPro"/>
</dbReference>
<evidence type="ECO:0000256" key="6">
    <source>
        <dbReference type="ARBA" id="ARBA00022438"/>
    </source>
</evidence>
<dbReference type="Proteomes" id="UP000283387">
    <property type="component" value="Unassembled WGS sequence"/>
</dbReference>
<keyword evidence="12" id="KW-0732">Signal</keyword>
<comment type="similarity">
    <text evidence="3">Belongs to the peptidase M1 family.</text>
</comment>
<feature type="domain" description="Peptidase M1 membrane alanine aminopeptidase" evidence="13">
    <location>
        <begin position="272"/>
        <end position="479"/>
    </location>
</feature>
<gene>
    <name evidence="15" type="ORF">BC643_4305</name>
</gene>
<evidence type="ECO:0000256" key="5">
    <source>
        <dbReference type="ARBA" id="ARBA00015611"/>
    </source>
</evidence>
<dbReference type="Gene3D" id="1.10.390.10">
    <property type="entry name" value="Neutral Protease Domain 2"/>
    <property type="match status" value="1"/>
</dbReference>
<dbReference type="InterPro" id="IPR042097">
    <property type="entry name" value="Aminopeptidase_N-like_N_sf"/>
</dbReference>
<dbReference type="SUPFAM" id="SSF63737">
    <property type="entry name" value="Leukotriene A4 hydrolase N-terminal domain"/>
    <property type="match status" value="1"/>
</dbReference>
<feature type="signal peptide" evidence="12">
    <location>
        <begin position="1"/>
        <end position="20"/>
    </location>
</feature>
<keyword evidence="9" id="KW-0378">Hydrolase</keyword>
<dbReference type="SUPFAM" id="SSF55486">
    <property type="entry name" value="Metalloproteases ('zincins'), catalytic domain"/>
    <property type="match status" value="1"/>
</dbReference>
<sequence length="830" mass="95432">MKKNYLLLFALLLLNFPVFSQETAPDDSWKTIYRTTAEKVNDMVHVELDARFDYSKSQLNGKEWLTLKPHFYPVDSVVLDAKCMDFYKVELVGEKQNTPLEYRYDSLQLTVELGRTYSAKEKYTLYIEYTANPNKIKEAGSAAIVEAKGLYFINPTGEDKDMPTQIWTQGETESNSGWIPIIDKPNQKATTKFMVRVPENYVSLSNGLLTKSKNNRDGSWTDTWEMTQPHAPYLFFIGIGDYAIVKDKPYEGREISYYVEKPYKEFALRTFGETPAMIKFFSEKLGVDYPWDKYSQMTAREYVSGAMENTTATLHGDGGRLNARQLADGNTWEPVVAHELFHQWFGDLVTTESWSNITVNESFADFSEIMWQEHRYGADEGMGYAYASRSRYLENANDTVKPLVRHYYAQREDVFDLVSYNKGGAILNMLRDFLGEDAFYKSLQTYLERNSFGTGNARKLQQAFEDVSGKDLSWFFSQWYFGAGHPHLDISYGYNESAKQAIVYVSQKQTTQLFKFPVWIDVYEGDQINSYFRWIDGQSDTLVFDVSAKPDLINFDARKVLLANKEDHKSFDEFVFQYEHAKNYVDRREAAEFALTQPMDKKNVDLIRATLEDQSYRIRTTVLTGLLELDPPAELFAQIRKIAESDPSKYAKAAALSLLATRKDDQYKALFVQCVEDSSYTVAGAAYQALLDLDEKEGLALLPKLQDDALGALKIAVQRAEFLTKTDADFDTIYAMLSAQSFGEKLRSYKNYMHYLERVDNPANFEKGMQFALELRNQAAAWIPEISTYTDEQILELKKVKEKNKEDGRMVDQMQAQIEYLDGLIEKEGL</sequence>
<keyword evidence="6 15" id="KW-0031">Aminopeptidase</keyword>
<dbReference type="Pfam" id="PF01433">
    <property type="entry name" value="Peptidase_M1"/>
    <property type="match status" value="1"/>
</dbReference>
<dbReference type="SUPFAM" id="SSF48371">
    <property type="entry name" value="ARM repeat"/>
    <property type="match status" value="1"/>
</dbReference>
<dbReference type="GO" id="GO:0005737">
    <property type="term" value="C:cytoplasm"/>
    <property type="evidence" value="ECO:0007669"/>
    <property type="project" value="TreeGrafter"/>
</dbReference>
<dbReference type="GO" id="GO:0070006">
    <property type="term" value="F:metalloaminopeptidase activity"/>
    <property type="evidence" value="ECO:0007669"/>
    <property type="project" value="TreeGrafter"/>
</dbReference>
<dbReference type="OrthoDB" id="100605at2"/>
<feature type="domain" description="Aminopeptidase N-like N-terminal" evidence="14">
    <location>
        <begin position="45"/>
        <end position="234"/>
    </location>
</feature>
<dbReference type="GO" id="GO:0042277">
    <property type="term" value="F:peptide binding"/>
    <property type="evidence" value="ECO:0007669"/>
    <property type="project" value="TreeGrafter"/>
</dbReference>